<feature type="non-terminal residue" evidence="2">
    <location>
        <position position="81"/>
    </location>
</feature>
<comment type="caution">
    <text evidence="2">The sequence shown here is derived from an EMBL/GenBank/DDBJ whole genome shotgun (WGS) entry which is preliminary data.</text>
</comment>
<evidence type="ECO:0000256" key="1">
    <source>
        <dbReference type="SAM" id="Phobius"/>
    </source>
</evidence>
<dbReference type="STRING" id="1185767.IIF7_20606"/>
<reference evidence="2 3" key="1">
    <citation type="submission" date="2013-04" db="EMBL/GenBank/DDBJ databases">
        <title>Zunongwangia sp. 22II14-10F7 Genome Sequencing.</title>
        <authorList>
            <person name="Lai Q."/>
            <person name="Shao Z."/>
        </authorList>
    </citation>
    <scope>NUCLEOTIDE SEQUENCE [LARGE SCALE GENOMIC DNA]</scope>
    <source>
        <strain evidence="2 3">22II14-10F7</strain>
    </source>
</reference>
<protein>
    <submittedName>
        <fullName evidence="2">TraM-like protein</fullName>
    </submittedName>
</protein>
<name>A0A1Y1SXK5_9FLAO</name>
<evidence type="ECO:0000313" key="2">
    <source>
        <dbReference type="EMBL" id="ORL43478.1"/>
    </source>
</evidence>
<keyword evidence="1" id="KW-0812">Transmembrane</keyword>
<gene>
    <name evidence="2" type="ORF">IIF7_20606</name>
</gene>
<organism evidence="2 3">
    <name type="scientific">Zunongwangia atlantica 22II14-10F7</name>
    <dbReference type="NCBI Taxonomy" id="1185767"/>
    <lineage>
        <taxon>Bacteria</taxon>
        <taxon>Pseudomonadati</taxon>
        <taxon>Bacteroidota</taxon>
        <taxon>Flavobacteriia</taxon>
        <taxon>Flavobacteriales</taxon>
        <taxon>Flavobacteriaceae</taxon>
        <taxon>Zunongwangia</taxon>
    </lineage>
</organism>
<accession>A0A1Y1SXK5</accession>
<sequence length="81" mass="9423">MKLDKKTIVFGSVFLVILLFTLSYTLLVWKKEDTNVKQLPTNPNIPSLQVEDNSFRNRREAVDQLKEKKPSVLPSLYDEIE</sequence>
<keyword evidence="1" id="KW-1133">Transmembrane helix</keyword>
<proteinExistence type="predicted"/>
<keyword evidence="3" id="KW-1185">Reference proteome</keyword>
<evidence type="ECO:0000313" key="3">
    <source>
        <dbReference type="Proteomes" id="UP000192746"/>
    </source>
</evidence>
<feature type="transmembrane region" description="Helical" evidence="1">
    <location>
        <begin position="7"/>
        <end position="29"/>
    </location>
</feature>
<keyword evidence="1" id="KW-0472">Membrane</keyword>
<dbReference type="EMBL" id="ARYN01000068">
    <property type="protein sequence ID" value="ORL43478.1"/>
    <property type="molecule type" value="Genomic_DNA"/>
</dbReference>
<dbReference type="Proteomes" id="UP000192746">
    <property type="component" value="Unassembled WGS sequence"/>
</dbReference>
<dbReference type="AlphaFoldDB" id="A0A1Y1SXK5"/>